<dbReference type="EMBL" id="CATOUU010000350">
    <property type="protein sequence ID" value="CAI9925888.1"/>
    <property type="molecule type" value="Genomic_DNA"/>
</dbReference>
<proteinExistence type="predicted"/>
<evidence type="ECO:0000256" key="1">
    <source>
        <dbReference type="SAM" id="Phobius"/>
    </source>
</evidence>
<feature type="transmembrane region" description="Helical" evidence="1">
    <location>
        <begin position="107"/>
        <end position="128"/>
    </location>
</feature>
<gene>
    <name evidence="2" type="ORF">HINF_LOCUS13533</name>
    <name evidence="3" type="ORF">HINF_LOCUS76944</name>
</gene>
<sequence>MLVYVIALTQKYQNNNQCIKCSFKKQKKQKLDVKIEMMCNTALQSEIVIQNNDVTIYSAILTFHQKTLIYGTVQNQNLTVIVAYNAHKYIYINKAGKDTYEAREDRIIIISSVCGVVFIVSCIMVYVLRLSLKRKRVHCKHDKIITPRNSVDIFKISQIV</sequence>
<comment type="caution">
    <text evidence="2">The sequence shown here is derived from an EMBL/GenBank/DDBJ whole genome shotgun (WGS) entry which is preliminary data.</text>
</comment>
<accession>A0AA86TZ84</accession>
<keyword evidence="1" id="KW-1133">Transmembrane helix</keyword>
<keyword evidence="1" id="KW-0472">Membrane</keyword>
<protein>
    <submittedName>
        <fullName evidence="3">Hypothetical_protein</fullName>
    </submittedName>
</protein>
<reference evidence="3 4" key="2">
    <citation type="submission" date="2024-07" db="EMBL/GenBank/DDBJ databases">
        <authorList>
            <person name="Akdeniz Z."/>
        </authorList>
    </citation>
    <scope>NUCLEOTIDE SEQUENCE [LARGE SCALE GENOMIC DNA]</scope>
</reference>
<name>A0AA86TZ84_9EUKA</name>
<reference evidence="2" key="1">
    <citation type="submission" date="2023-06" db="EMBL/GenBank/DDBJ databases">
        <authorList>
            <person name="Kurt Z."/>
        </authorList>
    </citation>
    <scope>NUCLEOTIDE SEQUENCE</scope>
</reference>
<dbReference type="AlphaFoldDB" id="A0AA86TZ84"/>
<evidence type="ECO:0000313" key="3">
    <source>
        <dbReference type="EMBL" id="CAL6112236.1"/>
    </source>
</evidence>
<evidence type="ECO:0000313" key="2">
    <source>
        <dbReference type="EMBL" id="CAI9925888.1"/>
    </source>
</evidence>
<keyword evidence="4" id="KW-1185">Reference proteome</keyword>
<dbReference type="EMBL" id="CAXDID020000734">
    <property type="protein sequence ID" value="CAL6112236.1"/>
    <property type="molecule type" value="Genomic_DNA"/>
</dbReference>
<organism evidence="2">
    <name type="scientific">Hexamita inflata</name>
    <dbReference type="NCBI Taxonomy" id="28002"/>
    <lineage>
        <taxon>Eukaryota</taxon>
        <taxon>Metamonada</taxon>
        <taxon>Diplomonadida</taxon>
        <taxon>Hexamitidae</taxon>
        <taxon>Hexamitinae</taxon>
        <taxon>Hexamita</taxon>
    </lineage>
</organism>
<evidence type="ECO:0000313" key="4">
    <source>
        <dbReference type="Proteomes" id="UP001642409"/>
    </source>
</evidence>
<dbReference type="Proteomes" id="UP001642409">
    <property type="component" value="Unassembled WGS sequence"/>
</dbReference>
<keyword evidence="1" id="KW-0812">Transmembrane</keyword>